<dbReference type="InterPro" id="IPR036291">
    <property type="entry name" value="NAD(P)-bd_dom_sf"/>
</dbReference>
<dbReference type="Pfam" id="PF08240">
    <property type="entry name" value="ADH_N"/>
    <property type="match status" value="1"/>
</dbReference>
<comment type="caution">
    <text evidence="4">The sequence shown here is derived from an EMBL/GenBank/DDBJ whole genome shotgun (WGS) entry which is preliminary data.</text>
</comment>
<dbReference type="InterPro" id="IPR002364">
    <property type="entry name" value="Quin_OxRdtase/zeta-crystal_CS"/>
</dbReference>
<dbReference type="InterPro" id="IPR014182">
    <property type="entry name" value="ADH_Zn_typ-1"/>
</dbReference>
<dbReference type="AlphaFoldDB" id="A0A2A5S1P2"/>
<dbReference type="GO" id="GO:0008270">
    <property type="term" value="F:zinc ion binding"/>
    <property type="evidence" value="ECO:0007669"/>
    <property type="project" value="InterPro"/>
</dbReference>
<dbReference type="EMBL" id="JXJX01000004">
    <property type="protein sequence ID" value="PCS07384.1"/>
    <property type="molecule type" value="Genomic_DNA"/>
</dbReference>
<evidence type="ECO:0000313" key="5">
    <source>
        <dbReference type="Proteomes" id="UP000242246"/>
    </source>
</evidence>
<keyword evidence="2" id="KW-0479">Metal-binding</keyword>
<sequence>MTKKIKAVGFMKHLPITEKDSFIDIEIDQPVAKDHELLVEIDGISVNPVDTFVRRDGQDDASLSPKIIGWDAVGRVIGKGDEVRLFDIGDRVWYAGDFTKSGSNAAQQVIDERLVGLAPSNLSPSQAAAIPLVGLTAYEALFEQMRLPLKRNDGKVLLIINGAGGVGSIAIQLAKLAGLTIIATASKPASISWVKQLGADHIIDHHQDVVRQVRDLGYQYVDFCLNLNSLDLHFQAISELIKPDGHIVAIGENKNPIDLQLLKRKRASFSWEWMFSKSYYQTDEMVTQHGILTHLSDLYQADKLQVITQKTYSPINAQTMRQAHADIESGHTVGKITLIGWDEK</sequence>
<name>A0A2A5S1P2_9LACT</name>
<dbReference type="SMART" id="SM00829">
    <property type="entry name" value="PKS_ER"/>
    <property type="match status" value="1"/>
</dbReference>
<gene>
    <name evidence="4" type="ORF">RU87_GL001020</name>
</gene>
<proteinExistence type="inferred from homology"/>
<dbReference type="GO" id="GO:0016491">
    <property type="term" value="F:oxidoreductase activity"/>
    <property type="evidence" value="ECO:0007669"/>
    <property type="project" value="UniProtKB-KW"/>
</dbReference>
<dbReference type="PANTHER" id="PTHR43482:SF1">
    <property type="entry name" value="PROTEIN AST1-RELATED"/>
    <property type="match status" value="1"/>
</dbReference>
<dbReference type="InterPro" id="IPR011032">
    <property type="entry name" value="GroES-like_sf"/>
</dbReference>
<dbReference type="PANTHER" id="PTHR43482">
    <property type="entry name" value="PROTEIN AST1-RELATED"/>
    <property type="match status" value="1"/>
</dbReference>
<keyword evidence="5" id="KW-1185">Reference proteome</keyword>
<dbReference type="InterPro" id="IPR013154">
    <property type="entry name" value="ADH-like_N"/>
</dbReference>
<evidence type="ECO:0000256" key="1">
    <source>
        <dbReference type="ARBA" id="ARBA00010371"/>
    </source>
</evidence>
<evidence type="ECO:0000256" key="2">
    <source>
        <dbReference type="RuleBase" id="RU364000"/>
    </source>
</evidence>
<dbReference type="SUPFAM" id="SSF51735">
    <property type="entry name" value="NAD(P)-binding Rossmann-fold domains"/>
    <property type="match status" value="1"/>
</dbReference>
<keyword evidence="2" id="KW-0862">Zinc</keyword>
<dbReference type="SUPFAM" id="SSF50129">
    <property type="entry name" value="GroES-like"/>
    <property type="match status" value="1"/>
</dbReference>
<dbReference type="NCBIfam" id="TIGR02817">
    <property type="entry name" value="adh_fam_1"/>
    <property type="match status" value="1"/>
</dbReference>
<dbReference type="RefSeq" id="WP_068160700.1">
    <property type="nucleotide sequence ID" value="NZ_JXJX01000004.1"/>
</dbReference>
<dbReference type="OrthoDB" id="9792162at2"/>
<accession>A0A2A5S1P2</accession>
<dbReference type="Pfam" id="PF00107">
    <property type="entry name" value="ADH_zinc_N"/>
    <property type="match status" value="1"/>
</dbReference>
<dbReference type="InterPro" id="IPR020843">
    <property type="entry name" value="ER"/>
</dbReference>
<dbReference type="CDD" id="cd08252">
    <property type="entry name" value="AL_MDR"/>
    <property type="match status" value="1"/>
</dbReference>
<dbReference type="PROSITE" id="PS01162">
    <property type="entry name" value="QOR_ZETA_CRYSTAL"/>
    <property type="match status" value="1"/>
</dbReference>
<dbReference type="InterPro" id="IPR052585">
    <property type="entry name" value="Lipid_raft_assoc_Zn_ADH"/>
</dbReference>
<dbReference type="Gene3D" id="3.40.50.720">
    <property type="entry name" value="NAD(P)-binding Rossmann-like Domain"/>
    <property type="match status" value="1"/>
</dbReference>
<protein>
    <recommendedName>
        <fullName evidence="2">Zinc-type alcohol dehydrogenase-like protein</fullName>
    </recommendedName>
</protein>
<evidence type="ECO:0000259" key="3">
    <source>
        <dbReference type="SMART" id="SM00829"/>
    </source>
</evidence>
<keyword evidence="2" id="KW-0560">Oxidoreductase</keyword>
<dbReference type="InterPro" id="IPR013149">
    <property type="entry name" value="ADH-like_C"/>
</dbReference>
<dbReference type="STRING" id="1348632.GCA_001591745_00413"/>
<comment type="similarity">
    <text evidence="1 2">Belongs to the zinc-containing alcohol dehydrogenase family. Quinone oxidoreductase subfamily.</text>
</comment>
<dbReference type="Proteomes" id="UP000242246">
    <property type="component" value="Unassembled WGS sequence"/>
</dbReference>
<organism evidence="4 5">
    <name type="scientific">Pseudolactococcus plantarum</name>
    <dbReference type="NCBI Taxonomy" id="1365"/>
    <lineage>
        <taxon>Bacteria</taxon>
        <taxon>Bacillati</taxon>
        <taxon>Bacillota</taxon>
        <taxon>Bacilli</taxon>
        <taxon>Lactobacillales</taxon>
        <taxon>Streptococcaceae</taxon>
        <taxon>Pseudolactococcus</taxon>
    </lineage>
</organism>
<feature type="domain" description="Enoyl reductase (ER)" evidence="3">
    <location>
        <begin position="19"/>
        <end position="338"/>
    </location>
</feature>
<reference evidence="4 5" key="1">
    <citation type="submission" date="2014-12" db="EMBL/GenBank/DDBJ databases">
        <title>Draft genome sequences of 10 type strains of Lactococcus.</title>
        <authorList>
            <person name="Sun Z."/>
            <person name="Zhong Z."/>
            <person name="Liu W."/>
            <person name="Zhang W."/>
            <person name="Zhang H."/>
        </authorList>
    </citation>
    <scope>NUCLEOTIDE SEQUENCE [LARGE SCALE GENOMIC DNA]</scope>
    <source>
        <strain evidence="4 5">DSM 20686</strain>
    </source>
</reference>
<evidence type="ECO:0000313" key="4">
    <source>
        <dbReference type="EMBL" id="PCS07384.1"/>
    </source>
</evidence>
<dbReference type="Gene3D" id="3.90.180.10">
    <property type="entry name" value="Medium-chain alcohol dehydrogenases, catalytic domain"/>
    <property type="match status" value="1"/>
</dbReference>